<reference evidence="3" key="1">
    <citation type="journal article" date="2019" name="Int. J. Syst. Evol. Microbiol.">
        <title>The Global Catalogue of Microorganisms (GCM) 10K type strain sequencing project: providing services to taxonomists for standard genome sequencing and annotation.</title>
        <authorList>
            <consortium name="The Broad Institute Genomics Platform"/>
            <consortium name="The Broad Institute Genome Sequencing Center for Infectious Disease"/>
            <person name="Wu L."/>
            <person name="Ma J."/>
        </authorList>
    </citation>
    <scope>NUCLEOTIDE SEQUENCE [LARGE SCALE GENOMIC DNA]</scope>
    <source>
        <strain evidence="3">JCM 4816</strain>
    </source>
</reference>
<dbReference type="PROSITE" id="PS51186">
    <property type="entry name" value="GNAT"/>
    <property type="match status" value="1"/>
</dbReference>
<dbReference type="SUPFAM" id="SSF55729">
    <property type="entry name" value="Acyl-CoA N-acyltransferases (Nat)"/>
    <property type="match status" value="1"/>
</dbReference>
<protein>
    <submittedName>
        <fullName evidence="2">GNAT family N-acetyltransferase</fullName>
        <ecNumber evidence="2">2.3.-.-</ecNumber>
    </submittedName>
</protein>
<dbReference type="Gene3D" id="3.40.630.30">
    <property type="match status" value="1"/>
</dbReference>
<proteinExistence type="predicted"/>
<dbReference type="EMBL" id="JBHSQJ010000084">
    <property type="protein sequence ID" value="MFC5909721.1"/>
    <property type="molecule type" value="Genomic_DNA"/>
</dbReference>
<comment type="caution">
    <text evidence="2">The sequence shown here is derived from an EMBL/GenBank/DDBJ whole genome shotgun (WGS) entry which is preliminary data.</text>
</comment>
<gene>
    <name evidence="2" type="ORF">ACFP3V_21215</name>
</gene>
<dbReference type="PANTHER" id="PTHR43441">
    <property type="entry name" value="RIBOSOMAL-PROTEIN-SERINE ACETYLTRANSFERASE"/>
    <property type="match status" value="1"/>
</dbReference>
<dbReference type="RefSeq" id="WP_380585756.1">
    <property type="nucleotide sequence ID" value="NZ_JBHSQJ010000084.1"/>
</dbReference>
<accession>A0ABW1G4W6</accession>
<dbReference type="EC" id="2.3.-.-" evidence="2"/>
<dbReference type="Pfam" id="PF13302">
    <property type="entry name" value="Acetyltransf_3"/>
    <property type="match status" value="1"/>
</dbReference>
<dbReference type="Proteomes" id="UP001596174">
    <property type="component" value="Unassembled WGS sequence"/>
</dbReference>
<name>A0ABW1G4W6_9ACTN</name>
<evidence type="ECO:0000313" key="2">
    <source>
        <dbReference type="EMBL" id="MFC5909721.1"/>
    </source>
</evidence>
<keyword evidence="3" id="KW-1185">Reference proteome</keyword>
<sequence>MKDTGLLVTDRVELSPITPLIAAELVHGVGGDGGFRWAEGGPYDGTRDASGALVRAYERGLYQPEWGAWVILRREDGLALGGAGFHGPPTDGVVEIGYDLAPGARGKGYATETARLLVAYAFTHAVVRVVQAHTEPTNLPSQAVLTRAGFVRDGETEGLFRFTRTLP</sequence>
<organism evidence="2 3">
    <name type="scientific">Streptacidiphilus monticola</name>
    <dbReference type="NCBI Taxonomy" id="2161674"/>
    <lineage>
        <taxon>Bacteria</taxon>
        <taxon>Bacillati</taxon>
        <taxon>Actinomycetota</taxon>
        <taxon>Actinomycetes</taxon>
        <taxon>Kitasatosporales</taxon>
        <taxon>Streptomycetaceae</taxon>
        <taxon>Streptacidiphilus</taxon>
    </lineage>
</organism>
<dbReference type="GO" id="GO:0016746">
    <property type="term" value="F:acyltransferase activity"/>
    <property type="evidence" value="ECO:0007669"/>
    <property type="project" value="UniProtKB-KW"/>
</dbReference>
<keyword evidence="2" id="KW-0012">Acyltransferase</keyword>
<dbReference type="InterPro" id="IPR051908">
    <property type="entry name" value="Ribosomal_N-acetyltransferase"/>
</dbReference>
<keyword evidence="2" id="KW-0808">Transferase</keyword>
<dbReference type="PANTHER" id="PTHR43441:SF6">
    <property type="entry name" value="N-ACETYLTRANSFERASE DOMAIN-CONTAINING PROTEIN"/>
    <property type="match status" value="1"/>
</dbReference>
<dbReference type="InterPro" id="IPR016181">
    <property type="entry name" value="Acyl_CoA_acyltransferase"/>
</dbReference>
<evidence type="ECO:0000259" key="1">
    <source>
        <dbReference type="PROSITE" id="PS51186"/>
    </source>
</evidence>
<feature type="domain" description="N-acetyltransferase" evidence="1">
    <location>
        <begin position="12"/>
        <end position="167"/>
    </location>
</feature>
<evidence type="ECO:0000313" key="3">
    <source>
        <dbReference type="Proteomes" id="UP001596174"/>
    </source>
</evidence>
<dbReference type="InterPro" id="IPR000182">
    <property type="entry name" value="GNAT_dom"/>
</dbReference>